<dbReference type="AlphaFoldDB" id="A0AAW0GKF1"/>
<gene>
    <name evidence="7" type="ORF">QCA50_004979</name>
</gene>
<feature type="transmembrane region" description="Helical" evidence="5">
    <location>
        <begin position="507"/>
        <end position="528"/>
    </location>
</feature>
<sequence length="548" mass="58516">MSTSSKDADPKDVELRVLKVEEQADAPADAPVYITGFKLVLVMIALMISFLLINLDQTIIATALPRIVSVFNALDLVTWVAAAYFLTQAGLMLVVGQLISIIPIKPVFLLSIILFEIGSVLCGAAPSMEVLIFGRAVAGCGAAGIAICVLGTISTLTRLEDRPILLAVFGAVLGMASILGPILGGAFTDHVSWRWCFYINLPFGAISFVAMVLWLPNRTPPGVVKTGSTFSILKRNLDWVGSLLCLGLSTCIVLGLTWGGAVKPWKSFDVLFPLSLAGVLIIAFVFWEMRQGDQALVPLSLFTRRTHTGACLEGLWLLTAMIVTTYYLPLWYQINGKTSIQSGVAILPTMLSYVIAACVSSGIASATGHYWIFLAVSPLLSVAGSALLYKGSAFTSSARLLGYQILVGAGLGSSFQLTFISLQAEWAEDPDKITQASAILTFMSTFGGLVGISIAGTLYNNRLATNLAKIPDIAPDTLKALTESITVIATLPEPLRSEARVASVDSLLPVFLIPLVVSVLGSLCSGMIKSYNLKERSALIARKDNEEE</sequence>
<evidence type="ECO:0000256" key="5">
    <source>
        <dbReference type="SAM" id="Phobius"/>
    </source>
</evidence>
<dbReference type="GO" id="GO:0005886">
    <property type="term" value="C:plasma membrane"/>
    <property type="evidence" value="ECO:0007669"/>
    <property type="project" value="TreeGrafter"/>
</dbReference>
<evidence type="ECO:0000313" key="8">
    <source>
        <dbReference type="Proteomes" id="UP001385951"/>
    </source>
</evidence>
<evidence type="ECO:0000256" key="4">
    <source>
        <dbReference type="ARBA" id="ARBA00023136"/>
    </source>
</evidence>
<evidence type="ECO:0000256" key="2">
    <source>
        <dbReference type="ARBA" id="ARBA00022692"/>
    </source>
</evidence>
<organism evidence="7 8">
    <name type="scientific">Cerrena zonata</name>
    <dbReference type="NCBI Taxonomy" id="2478898"/>
    <lineage>
        <taxon>Eukaryota</taxon>
        <taxon>Fungi</taxon>
        <taxon>Dikarya</taxon>
        <taxon>Basidiomycota</taxon>
        <taxon>Agaricomycotina</taxon>
        <taxon>Agaricomycetes</taxon>
        <taxon>Polyporales</taxon>
        <taxon>Cerrenaceae</taxon>
        <taxon>Cerrena</taxon>
    </lineage>
</organism>
<dbReference type="Gene3D" id="1.20.1720.10">
    <property type="entry name" value="Multidrug resistance protein D"/>
    <property type="match status" value="1"/>
</dbReference>
<keyword evidence="2 5" id="KW-0812">Transmembrane</keyword>
<feature type="transmembrane region" description="Helical" evidence="5">
    <location>
        <begin position="310"/>
        <end position="328"/>
    </location>
</feature>
<evidence type="ECO:0000313" key="7">
    <source>
        <dbReference type="EMBL" id="KAK7691580.1"/>
    </source>
</evidence>
<feature type="transmembrane region" description="Helical" evidence="5">
    <location>
        <begin position="401"/>
        <end position="424"/>
    </location>
</feature>
<keyword evidence="3 5" id="KW-1133">Transmembrane helix</keyword>
<dbReference type="GO" id="GO:0022857">
    <property type="term" value="F:transmembrane transporter activity"/>
    <property type="evidence" value="ECO:0007669"/>
    <property type="project" value="InterPro"/>
</dbReference>
<dbReference type="Proteomes" id="UP001385951">
    <property type="component" value="Unassembled WGS sequence"/>
</dbReference>
<feature type="transmembrane region" description="Helical" evidence="5">
    <location>
        <begin position="237"/>
        <end position="258"/>
    </location>
</feature>
<evidence type="ECO:0000256" key="3">
    <source>
        <dbReference type="ARBA" id="ARBA00022989"/>
    </source>
</evidence>
<dbReference type="InterPro" id="IPR036259">
    <property type="entry name" value="MFS_trans_sf"/>
</dbReference>
<proteinExistence type="predicted"/>
<feature type="transmembrane region" description="Helical" evidence="5">
    <location>
        <begin position="436"/>
        <end position="459"/>
    </location>
</feature>
<feature type="transmembrane region" description="Helical" evidence="5">
    <location>
        <begin position="107"/>
        <end position="126"/>
    </location>
</feature>
<feature type="transmembrane region" description="Helical" evidence="5">
    <location>
        <begin position="76"/>
        <end position="95"/>
    </location>
</feature>
<feature type="transmembrane region" description="Helical" evidence="5">
    <location>
        <begin position="370"/>
        <end position="389"/>
    </location>
</feature>
<dbReference type="InterPro" id="IPR011701">
    <property type="entry name" value="MFS"/>
</dbReference>
<protein>
    <recommendedName>
        <fullName evidence="6">Major facilitator superfamily (MFS) profile domain-containing protein</fullName>
    </recommendedName>
</protein>
<dbReference type="SUPFAM" id="SSF103473">
    <property type="entry name" value="MFS general substrate transporter"/>
    <property type="match status" value="1"/>
</dbReference>
<dbReference type="PROSITE" id="PS50850">
    <property type="entry name" value="MFS"/>
    <property type="match status" value="1"/>
</dbReference>
<comment type="subcellular location">
    <subcellularLocation>
        <location evidence="1">Membrane</location>
        <topology evidence="1">Multi-pass membrane protein</topology>
    </subcellularLocation>
</comment>
<reference evidence="7 8" key="1">
    <citation type="submission" date="2022-09" db="EMBL/GenBank/DDBJ databases">
        <authorList>
            <person name="Palmer J.M."/>
        </authorList>
    </citation>
    <scope>NUCLEOTIDE SEQUENCE [LARGE SCALE GENOMIC DNA]</scope>
    <source>
        <strain evidence="7 8">DSM 7382</strain>
    </source>
</reference>
<dbReference type="InterPro" id="IPR020846">
    <property type="entry name" value="MFS_dom"/>
</dbReference>
<dbReference type="PANTHER" id="PTHR23501">
    <property type="entry name" value="MAJOR FACILITATOR SUPERFAMILY"/>
    <property type="match status" value="1"/>
</dbReference>
<feature type="transmembrane region" description="Helical" evidence="5">
    <location>
        <begin position="340"/>
        <end position="363"/>
    </location>
</feature>
<feature type="transmembrane region" description="Helical" evidence="5">
    <location>
        <begin position="270"/>
        <end position="289"/>
    </location>
</feature>
<dbReference type="PANTHER" id="PTHR23501:SF198">
    <property type="entry name" value="AZOLE RESISTANCE PROTEIN 1-RELATED"/>
    <property type="match status" value="1"/>
</dbReference>
<feature type="transmembrane region" description="Helical" evidence="5">
    <location>
        <begin position="39"/>
        <end position="64"/>
    </location>
</feature>
<dbReference type="CDD" id="cd17502">
    <property type="entry name" value="MFS_Azr1_MDR_like"/>
    <property type="match status" value="1"/>
</dbReference>
<comment type="caution">
    <text evidence="7">The sequence shown here is derived from an EMBL/GenBank/DDBJ whole genome shotgun (WGS) entry which is preliminary data.</text>
</comment>
<feature type="transmembrane region" description="Helical" evidence="5">
    <location>
        <begin position="195"/>
        <end position="216"/>
    </location>
</feature>
<dbReference type="EMBL" id="JASBNA010000005">
    <property type="protein sequence ID" value="KAK7691580.1"/>
    <property type="molecule type" value="Genomic_DNA"/>
</dbReference>
<feature type="domain" description="Major facilitator superfamily (MFS) profile" evidence="6">
    <location>
        <begin position="42"/>
        <end position="533"/>
    </location>
</feature>
<feature type="transmembrane region" description="Helical" evidence="5">
    <location>
        <begin position="132"/>
        <end position="152"/>
    </location>
</feature>
<keyword evidence="4 5" id="KW-0472">Membrane</keyword>
<evidence type="ECO:0000259" key="6">
    <source>
        <dbReference type="PROSITE" id="PS50850"/>
    </source>
</evidence>
<accession>A0AAW0GKF1</accession>
<dbReference type="Gene3D" id="1.20.1250.20">
    <property type="entry name" value="MFS general substrate transporter like domains"/>
    <property type="match status" value="1"/>
</dbReference>
<keyword evidence="8" id="KW-1185">Reference proteome</keyword>
<dbReference type="Pfam" id="PF07690">
    <property type="entry name" value="MFS_1"/>
    <property type="match status" value="1"/>
</dbReference>
<feature type="transmembrane region" description="Helical" evidence="5">
    <location>
        <begin position="164"/>
        <end position="183"/>
    </location>
</feature>
<name>A0AAW0GKF1_9APHY</name>
<evidence type="ECO:0000256" key="1">
    <source>
        <dbReference type="ARBA" id="ARBA00004141"/>
    </source>
</evidence>